<dbReference type="SUPFAM" id="SSF48498">
    <property type="entry name" value="Tetracyclin repressor-like, C-terminal domain"/>
    <property type="match status" value="1"/>
</dbReference>
<dbReference type="CDD" id="cd00093">
    <property type="entry name" value="HTH_XRE"/>
    <property type="match status" value="1"/>
</dbReference>
<accession>A0A0F5MZT4</accession>
<dbReference type="GO" id="GO:0000976">
    <property type="term" value="F:transcription cis-regulatory region binding"/>
    <property type="evidence" value="ECO:0007669"/>
    <property type="project" value="TreeGrafter"/>
</dbReference>
<evidence type="ECO:0000313" key="6">
    <source>
        <dbReference type="EMBL" id="OQZ99904.1"/>
    </source>
</evidence>
<evidence type="ECO:0000313" key="5">
    <source>
        <dbReference type="EMBL" id="KKC00207.1"/>
    </source>
</evidence>
<keyword evidence="8" id="KW-1185">Reference proteome</keyword>
<dbReference type="PRINTS" id="PR00455">
    <property type="entry name" value="HTHTETR"/>
</dbReference>
<reference evidence="7" key="1">
    <citation type="submission" date="2015-04" db="EMBL/GenBank/DDBJ databases">
        <title>Genome sequence of Mycobacterium arupense GUC1.</title>
        <authorList>
            <person name="Greninger A.L."/>
            <person name="Cunningham G."/>
            <person name="Chiu C.Y."/>
            <person name="Miller S."/>
        </authorList>
    </citation>
    <scope>NUCLEOTIDE SEQUENCE [LARGE SCALE GENOMIC DNA]</scope>
    <source>
        <strain evidence="7">GUC1</strain>
    </source>
</reference>
<dbReference type="STRING" id="342002.BST15_06475"/>
<proteinExistence type="predicted"/>
<dbReference type="PANTHER" id="PTHR30055:SF200">
    <property type="entry name" value="HTH-TYPE TRANSCRIPTIONAL REPRESSOR BDCR"/>
    <property type="match status" value="1"/>
</dbReference>
<dbReference type="SUPFAM" id="SSF46689">
    <property type="entry name" value="Homeodomain-like"/>
    <property type="match status" value="1"/>
</dbReference>
<name>A0A0F5MZT4_9MYCO</name>
<evidence type="ECO:0000256" key="2">
    <source>
        <dbReference type="PROSITE-ProRule" id="PRU00335"/>
    </source>
</evidence>
<feature type="DNA-binding region" description="H-T-H motif" evidence="2">
    <location>
        <begin position="120"/>
        <end position="139"/>
    </location>
</feature>
<dbReference type="Gene3D" id="1.10.260.40">
    <property type="entry name" value="lambda repressor-like DNA-binding domains"/>
    <property type="match status" value="1"/>
</dbReference>
<dbReference type="PROSITE" id="PS50977">
    <property type="entry name" value="HTH_TETR_2"/>
    <property type="match status" value="1"/>
</dbReference>
<feature type="domain" description="HTH tetR-type" evidence="4">
    <location>
        <begin position="97"/>
        <end position="157"/>
    </location>
</feature>
<dbReference type="InterPro" id="IPR010982">
    <property type="entry name" value="Lambda_DNA-bd_dom_sf"/>
</dbReference>
<dbReference type="SMART" id="SM00530">
    <property type="entry name" value="HTH_XRE"/>
    <property type="match status" value="1"/>
</dbReference>
<dbReference type="SUPFAM" id="SSF47413">
    <property type="entry name" value="lambda repressor-like DNA-binding domains"/>
    <property type="match status" value="1"/>
</dbReference>
<evidence type="ECO:0000313" key="8">
    <source>
        <dbReference type="Proteomes" id="UP000192327"/>
    </source>
</evidence>
<dbReference type="InterPro" id="IPR009057">
    <property type="entry name" value="Homeodomain-like_sf"/>
</dbReference>
<protein>
    <submittedName>
        <fullName evidence="5">Transcriptional regulator</fullName>
    </submittedName>
</protein>
<dbReference type="InterPro" id="IPR050109">
    <property type="entry name" value="HTH-type_TetR-like_transc_reg"/>
</dbReference>
<dbReference type="InterPro" id="IPR041490">
    <property type="entry name" value="KstR2_TetR_C"/>
</dbReference>
<organism evidence="5 7">
    <name type="scientific">Mycolicibacter arupensis</name>
    <dbReference type="NCBI Taxonomy" id="342002"/>
    <lineage>
        <taxon>Bacteria</taxon>
        <taxon>Bacillati</taxon>
        <taxon>Actinomycetota</taxon>
        <taxon>Actinomycetes</taxon>
        <taxon>Mycobacteriales</taxon>
        <taxon>Mycobacteriaceae</taxon>
        <taxon>Mycolicibacter</taxon>
    </lineage>
</organism>
<evidence type="ECO:0000259" key="4">
    <source>
        <dbReference type="PROSITE" id="PS50977"/>
    </source>
</evidence>
<dbReference type="AlphaFoldDB" id="A0A0F5MZT4"/>
<dbReference type="InterPro" id="IPR001387">
    <property type="entry name" value="Cro/C1-type_HTH"/>
</dbReference>
<evidence type="ECO:0000256" key="1">
    <source>
        <dbReference type="ARBA" id="ARBA00023125"/>
    </source>
</evidence>
<dbReference type="PROSITE" id="PS50943">
    <property type="entry name" value="HTH_CROC1"/>
    <property type="match status" value="1"/>
</dbReference>
<dbReference type="RefSeq" id="WP_046188658.1">
    <property type="nucleotide sequence ID" value="NZ_JACKUJ010000049.1"/>
</dbReference>
<comment type="caution">
    <text evidence="5">The sequence shown here is derived from an EMBL/GenBank/DDBJ whole genome shotgun (WGS) entry which is preliminary data.</text>
</comment>
<dbReference type="PATRIC" id="fig|342002.3.peg.1170"/>
<sequence length="303" mass="32463">MADSAQCGTAIRAARRARGLTVRELAQCLRVSPATVSAIENGKTGISVSRLQECAGALGVTPAQILAGTVARHPATLHSAQDRDAAADPRDWRRFPPLSLDGVLAAAIDAFVQTGYHGSTMRDISARAGMSVPGIYHHYPDKQTLLVAILDLTMTELHWRVDAARAEATSGLDEVRLAVEALALFHTHRQKLAFIGASEMRSLNTANRQRIADSRNQLQHMLDAAIDRCARECAVDVGDILNRRIAGRAITTMCTSLPQWFNADGPATPEETARTYADFAVALLTGPSSAGLPSPPPPIDGRM</sequence>
<dbReference type="EMBL" id="LASW01000016">
    <property type="protein sequence ID" value="KKC00207.1"/>
    <property type="molecule type" value="Genomic_DNA"/>
</dbReference>
<dbReference type="Gene3D" id="1.10.357.10">
    <property type="entry name" value="Tetracycline Repressor, domain 2"/>
    <property type="match status" value="1"/>
</dbReference>
<keyword evidence="1 2" id="KW-0238">DNA-binding</keyword>
<dbReference type="Pfam" id="PF17932">
    <property type="entry name" value="TetR_C_24"/>
    <property type="match status" value="1"/>
</dbReference>
<gene>
    <name evidence="6" type="ORF">BST15_06475</name>
    <name evidence="5" type="ORF">WR43_05920</name>
</gene>
<feature type="domain" description="HTH cro/C1-type" evidence="3">
    <location>
        <begin position="11"/>
        <end position="65"/>
    </location>
</feature>
<dbReference type="GO" id="GO:0003700">
    <property type="term" value="F:DNA-binding transcription factor activity"/>
    <property type="evidence" value="ECO:0007669"/>
    <property type="project" value="TreeGrafter"/>
</dbReference>
<dbReference type="EMBL" id="MVHH01000009">
    <property type="protein sequence ID" value="OQZ99904.1"/>
    <property type="molecule type" value="Genomic_DNA"/>
</dbReference>
<dbReference type="InterPro" id="IPR001647">
    <property type="entry name" value="HTH_TetR"/>
</dbReference>
<dbReference type="InterPro" id="IPR036271">
    <property type="entry name" value="Tet_transcr_reg_TetR-rel_C_sf"/>
</dbReference>
<dbReference type="OrthoDB" id="1669699at2"/>
<reference evidence="6 8" key="3">
    <citation type="submission" date="2016-12" db="EMBL/GenBank/DDBJ databases">
        <title>The new phylogeny of genus Mycobacterium.</title>
        <authorList>
            <person name="Tortoli E."/>
            <person name="Trovato A."/>
            <person name="Cirillo D.M."/>
        </authorList>
    </citation>
    <scope>NUCLEOTIDE SEQUENCE [LARGE SCALE GENOMIC DNA]</scope>
    <source>
        <strain evidence="6 8">DSM 44942</strain>
    </source>
</reference>
<evidence type="ECO:0000313" key="7">
    <source>
        <dbReference type="Proteomes" id="UP000034416"/>
    </source>
</evidence>
<dbReference type="PANTHER" id="PTHR30055">
    <property type="entry name" value="HTH-TYPE TRANSCRIPTIONAL REGULATOR RUTR"/>
    <property type="match status" value="1"/>
</dbReference>
<reference evidence="5" key="2">
    <citation type="submission" date="2015-04" db="EMBL/GenBank/DDBJ databases">
        <title>Genome sequence of Mycobacterium arupense strain GUC1.</title>
        <authorList>
            <person name="Greninger A.L."/>
            <person name="Cunningham G."/>
            <person name="Chiu C.Y."/>
            <person name="Miller S."/>
        </authorList>
    </citation>
    <scope>NUCLEOTIDE SEQUENCE</scope>
    <source>
        <strain evidence="5">GUC1</strain>
    </source>
</reference>
<dbReference type="Proteomes" id="UP000192327">
    <property type="component" value="Unassembled WGS sequence"/>
</dbReference>
<dbReference type="Pfam" id="PF00440">
    <property type="entry name" value="TetR_N"/>
    <property type="match status" value="1"/>
</dbReference>
<dbReference type="Pfam" id="PF01381">
    <property type="entry name" value="HTH_3"/>
    <property type="match status" value="1"/>
</dbReference>
<dbReference type="Proteomes" id="UP000034416">
    <property type="component" value="Unassembled WGS sequence"/>
</dbReference>
<evidence type="ECO:0000259" key="3">
    <source>
        <dbReference type="PROSITE" id="PS50943"/>
    </source>
</evidence>